<feature type="binding site" evidence="11">
    <location>
        <position position="504"/>
    </location>
    <ligand>
        <name>L-homocysteine</name>
        <dbReference type="ChEBI" id="CHEBI:58199"/>
    </ligand>
</feature>
<dbReference type="EMBL" id="FNIB01000007">
    <property type="protein sequence ID" value="SDN82277.1"/>
    <property type="molecule type" value="Genomic_DNA"/>
</dbReference>
<dbReference type="RefSeq" id="WP_092341043.1">
    <property type="nucleotide sequence ID" value="NZ_FNIB01000007.1"/>
</dbReference>
<dbReference type="Pfam" id="PF08267">
    <property type="entry name" value="Meth_synt_1"/>
    <property type="match status" value="1"/>
</dbReference>
<feature type="binding site" evidence="11 12">
    <location>
        <position position="619"/>
    </location>
    <ligand>
        <name>L-methionine</name>
        <dbReference type="ChEBI" id="CHEBI:57844"/>
    </ligand>
</feature>
<dbReference type="EMBL" id="SOFD01000029">
    <property type="protein sequence ID" value="TFB75713.1"/>
    <property type="molecule type" value="Genomic_DNA"/>
</dbReference>
<feature type="binding site" evidence="13">
    <location>
        <position position="685"/>
    </location>
    <ligand>
        <name>Zn(2+)</name>
        <dbReference type="ChEBI" id="CHEBI:29105"/>
        <label>1</label>
        <note>catalytic</note>
    </ligand>
</feature>
<dbReference type="SUPFAM" id="SSF51726">
    <property type="entry name" value="UROD/MetE-like"/>
    <property type="match status" value="2"/>
</dbReference>
<gene>
    <name evidence="11 18" type="primary">metE</name>
    <name evidence="18" type="ORF">E3O21_12950</name>
    <name evidence="17" type="ORF">SAMN05216368_107242</name>
</gene>
<evidence type="ECO:0000256" key="5">
    <source>
        <dbReference type="ARBA" id="ARBA00022605"/>
    </source>
</evidence>
<dbReference type="GO" id="GO:0008270">
    <property type="term" value="F:zinc ion binding"/>
    <property type="evidence" value="ECO:0007669"/>
    <property type="project" value="InterPro"/>
</dbReference>
<evidence type="ECO:0000313" key="19">
    <source>
        <dbReference type="Proteomes" id="UP000199639"/>
    </source>
</evidence>
<keyword evidence="6 11" id="KW-0808">Transferase</keyword>
<evidence type="ECO:0000313" key="20">
    <source>
        <dbReference type="Proteomes" id="UP000298252"/>
    </source>
</evidence>
<comment type="catalytic activity">
    <reaction evidence="11">
        <text>5-methyltetrahydropteroyltri-L-glutamate + L-homocysteine = tetrahydropteroyltri-L-glutamate + L-methionine</text>
        <dbReference type="Rhea" id="RHEA:21196"/>
        <dbReference type="ChEBI" id="CHEBI:57844"/>
        <dbReference type="ChEBI" id="CHEBI:58140"/>
        <dbReference type="ChEBI" id="CHEBI:58199"/>
        <dbReference type="ChEBI" id="CHEBI:58207"/>
        <dbReference type="EC" id="2.1.1.14"/>
    </reaction>
</comment>
<feature type="binding site" evidence="13">
    <location>
        <position position="661"/>
    </location>
    <ligand>
        <name>Zn(2+)</name>
        <dbReference type="ChEBI" id="CHEBI:29105"/>
        <label>1</label>
        <note>catalytic</note>
    </ligand>
</feature>
<dbReference type="InterPro" id="IPR002629">
    <property type="entry name" value="Met_Synth_C/arc"/>
</dbReference>
<dbReference type="GO" id="GO:0003871">
    <property type="term" value="F:5-methyltetrahydropteroyltriglutamate-homocysteine S-methyltransferase activity"/>
    <property type="evidence" value="ECO:0007669"/>
    <property type="project" value="UniProtKB-UniRule"/>
</dbReference>
<keyword evidence="20" id="KW-1185">Reference proteome</keyword>
<evidence type="ECO:0000259" key="15">
    <source>
        <dbReference type="Pfam" id="PF01717"/>
    </source>
</evidence>
<feature type="binding site" evidence="12">
    <location>
        <position position="132"/>
    </location>
    <ligand>
        <name>5-methyltetrahydropteroyltri-L-glutamate</name>
        <dbReference type="ChEBI" id="CHEBI:58207"/>
    </ligand>
</feature>
<evidence type="ECO:0000256" key="10">
    <source>
        <dbReference type="ARBA" id="ARBA00023167"/>
    </source>
</evidence>
<keyword evidence="9 11" id="KW-0862">Zinc</keyword>
<comment type="pathway">
    <text evidence="2 11">Amino-acid biosynthesis; L-methionine biosynthesis via de novo pathway; L-methionine from L-homocysteine (MetE route): step 1/1.</text>
</comment>
<feature type="binding site" evidence="11 12">
    <location>
        <begin position="451"/>
        <end position="453"/>
    </location>
    <ligand>
        <name>L-methionine</name>
        <dbReference type="ChEBI" id="CHEBI:57844"/>
    </ligand>
</feature>
<feature type="binding site" evidence="11 12">
    <location>
        <begin position="535"/>
        <end position="536"/>
    </location>
    <ligand>
        <name>5-methyltetrahydropteroyltri-L-glutamate</name>
        <dbReference type="ChEBI" id="CHEBI:58207"/>
    </ligand>
</feature>
<evidence type="ECO:0000256" key="13">
    <source>
        <dbReference type="PIRSR" id="PIRSR000382-2"/>
    </source>
</evidence>
<feature type="active site" description="Proton donor" evidence="11 14">
    <location>
        <position position="714"/>
    </location>
</feature>
<feature type="domain" description="Cobalamin-independent methionine synthase MetE N-terminal" evidence="16">
    <location>
        <begin position="14"/>
        <end position="330"/>
    </location>
</feature>
<organism evidence="17 19">
    <name type="scientific">Cryobacterium flavum</name>
    <dbReference type="NCBI Taxonomy" id="1424659"/>
    <lineage>
        <taxon>Bacteria</taxon>
        <taxon>Bacillati</taxon>
        <taxon>Actinomycetota</taxon>
        <taxon>Actinomycetes</taxon>
        <taxon>Micrococcales</taxon>
        <taxon>Microbacteriaceae</taxon>
        <taxon>Cryobacterium</taxon>
    </lineage>
</organism>
<feature type="binding site" evidence="13">
    <location>
        <position position="746"/>
    </location>
    <ligand>
        <name>Zn(2+)</name>
        <dbReference type="ChEBI" id="CHEBI:29105"/>
        <label>1</label>
        <note>catalytic</note>
    </ligand>
</feature>
<feature type="binding site" evidence="11 12">
    <location>
        <begin position="451"/>
        <end position="453"/>
    </location>
    <ligand>
        <name>L-homocysteine</name>
        <dbReference type="ChEBI" id="CHEBI:58199"/>
    </ligand>
</feature>
<accession>A0A4R8V3K4</accession>
<comment type="function">
    <text evidence="1 11">Catalyzes the transfer of a methyl group from 5-methyltetrahydrofolate to homocysteine resulting in methionine formation.</text>
</comment>
<keyword evidence="5 11" id="KW-0028">Amino-acid biosynthesis</keyword>
<feature type="binding site" evidence="11">
    <location>
        <position position="685"/>
    </location>
    <ligand>
        <name>Zn(2+)</name>
        <dbReference type="ChEBI" id="CHEBI:29105"/>
        <note>catalytic</note>
    </ligand>
</feature>
<proteinExistence type="inferred from homology"/>
<evidence type="ECO:0000256" key="8">
    <source>
        <dbReference type="ARBA" id="ARBA00022737"/>
    </source>
</evidence>
<reference evidence="18 20" key="2">
    <citation type="submission" date="2019-03" db="EMBL/GenBank/DDBJ databases">
        <title>Genomics of glacier-inhabiting Cryobacterium strains.</title>
        <authorList>
            <person name="Liu Q."/>
            <person name="Xin Y.-H."/>
        </authorList>
    </citation>
    <scope>NUCLEOTIDE SEQUENCE [LARGE SCALE GENOMIC DNA]</scope>
    <source>
        <strain evidence="18 20">Hh8</strain>
    </source>
</reference>
<dbReference type="InterPro" id="IPR013215">
    <property type="entry name" value="Cbl-indep_Met_Synth_N"/>
</dbReference>
<dbReference type="HAMAP" id="MF_00172">
    <property type="entry name" value="Meth_synth"/>
    <property type="match status" value="1"/>
</dbReference>
<dbReference type="GO" id="GO:0009086">
    <property type="term" value="P:methionine biosynthetic process"/>
    <property type="evidence" value="ECO:0007669"/>
    <property type="project" value="UniProtKB-UniRule"/>
</dbReference>
<evidence type="ECO:0000256" key="9">
    <source>
        <dbReference type="ARBA" id="ARBA00022833"/>
    </source>
</evidence>
<keyword evidence="10 11" id="KW-0486">Methionine biosynthesis</keyword>
<comment type="cofactor">
    <cofactor evidence="13">
        <name>Zn(2+)</name>
        <dbReference type="ChEBI" id="CHEBI:29105"/>
    </cofactor>
    <text evidence="13">Binds 2 Zn(2+) ions per subunit.</text>
</comment>
<feature type="domain" description="Cobalamin-independent methionine synthase MetE C-terminal/archaeal" evidence="15">
    <location>
        <begin position="446"/>
        <end position="767"/>
    </location>
</feature>
<dbReference type="InterPro" id="IPR006276">
    <property type="entry name" value="Cobalamin-indep_Met_synthase"/>
</dbReference>
<evidence type="ECO:0000256" key="12">
    <source>
        <dbReference type="PIRSR" id="PIRSR000382-1"/>
    </source>
</evidence>
<evidence type="ECO:0000313" key="17">
    <source>
        <dbReference type="EMBL" id="SDN82277.1"/>
    </source>
</evidence>
<dbReference type="Gene3D" id="3.20.20.210">
    <property type="match status" value="2"/>
</dbReference>
<dbReference type="PANTHER" id="PTHR30519">
    <property type="entry name" value="5-METHYLTETRAHYDROPTEROYLTRIGLUTAMATE--HOMOCYSTEINE METHYLTRANSFERASE"/>
    <property type="match status" value="1"/>
</dbReference>
<dbReference type="NCBIfam" id="NF003556">
    <property type="entry name" value="PRK05222.1"/>
    <property type="match status" value="1"/>
</dbReference>
<evidence type="ECO:0000313" key="18">
    <source>
        <dbReference type="EMBL" id="TFB75713.1"/>
    </source>
</evidence>
<dbReference type="PIRSF" id="PIRSF000382">
    <property type="entry name" value="MeTrfase_B12_ind"/>
    <property type="match status" value="1"/>
</dbReference>
<feature type="binding site" evidence="12">
    <location>
        <position position="28"/>
    </location>
    <ligand>
        <name>5-methyltetrahydropteroyltri-L-glutamate</name>
        <dbReference type="ChEBI" id="CHEBI:58207"/>
    </ligand>
</feature>
<comment type="cofactor">
    <cofactor evidence="11">
        <name>Zn(2+)</name>
        <dbReference type="ChEBI" id="CHEBI:29105"/>
    </cofactor>
    <text evidence="11">Binds 1 zinc ion per subunit.</text>
</comment>
<sequence length="780" mass="83433">MPISPVSSTFPTGTILGYPRIGRRRELKKAVEAFWSGTIDAPALEAVAAGLRQQTRDRLASLGLGRTDSSIPESFSYYDQVLDTIVAVGAVPARFASLVAADGTLDLAGYFTLARGAGENLPLEMTKWFDSNYHYLVPEIGPETAFSLAGDRIVREFIEAKAAGFLTRPVLVGPVTFLLLSKASDEAPAGFSPLSRLDDLLPVYAALLARLANAGADWVQLDEPGLVSESIDVPRAETLAAVASAYGVLGRLTGRPALFVAAPYGSLDDALPVLAATAVEAIGLDLVRGTLPRAVLGLADKTLVAGVIDGHNIWRGDLAGAFEAAESVRALSASVTVSTSTSLLHVPHDVADETSLPGSLTRWLAFADQKVGQVATLALGLTAGREAIAAPLAEAEAALAARRSAPGVRDGAVRGRAAALREADFTRGDYADRLLAQEAALHLPPLPTTTIGSFPQTADIRRARAQFLKGTLAADAYRELMRAEIGRVVQLQEEIGLDVLVHGEPERNDMVQYFAENLDGFAVTENGWVQSYGSRCTRPSILWGDVSRPAPITVDWSVYTQSLTTKPVKGMLTGPVTILAWSFVRDDQPLGETARQVALALRDEISDLEAAGIKIVQVDEPALRELLPLKKKDQADYLDWSVGSFRLATAGVADATQIHTHLCYSEFGVVIEAIRNLDADVTSIEAARSRMEVVREIEAGGFDHGIGAGIYDIHSPRVPSVDELTILLDTALESIPERQVWVNPDCGLKTRGYDETVQSLHNMLAATRVVRERLDATVGV</sequence>
<evidence type="ECO:0000256" key="6">
    <source>
        <dbReference type="ARBA" id="ARBA00022679"/>
    </source>
</evidence>
<feature type="binding site" evidence="11 12">
    <location>
        <position position="619"/>
    </location>
    <ligand>
        <name>L-homocysteine</name>
        <dbReference type="ChEBI" id="CHEBI:58199"/>
    </ligand>
</feature>
<protein>
    <recommendedName>
        <fullName evidence="11">5-methyltetrahydropteroyltriglutamate--homocysteine methyltransferase</fullName>
        <ecNumber evidence="11">2.1.1.14</ecNumber>
    </recommendedName>
    <alternativeName>
        <fullName evidence="11">Cobalamin-independent methionine synthase</fullName>
    </alternativeName>
    <alternativeName>
        <fullName evidence="11">Methionine synthase, vitamin-B12 independent isozyme</fullName>
    </alternativeName>
</protein>
<dbReference type="Proteomes" id="UP000199639">
    <property type="component" value="Unassembled WGS sequence"/>
</dbReference>
<feature type="binding site" evidence="11">
    <location>
        <position position="661"/>
    </location>
    <ligand>
        <name>Zn(2+)</name>
        <dbReference type="ChEBI" id="CHEBI:29105"/>
        <note>catalytic</note>
    </ligand>
</feature>
<keyword evidence="8 11" id="KW-0677">Repeat</keyword>
<keyword evidence="4 11" id="KW-0489">Methyltransferase</keyword>
<evidence type="ECO:0000256" key="4">
    <source>
        <dbReference type="ARBA" id="ARBA00022603"/>
    </source>
</evidence>
<dbReference type="CDD" id="cd03311">
    <property type="entry name" value="CIMS_C_terminal_like"/>
    <property type="match status" value="1"/>
</dbReference>
<reference evidence="17 19" key="1">
    <citation type="submission" date="2016-10" db="EMBL/GenBank/DDBJ databases">
        <authorList>
            <person name="Varghese N."/>
            <person name="Submissions S."/>
        </authorList>
    </citation>
    <scope>NUCLEOTIDE SEQUENCE [LARGE SCALE GENOMIC DNA]</scope>
    <source>
        <strain evidence="17 19">CGMCC 1.11215</strain>
    </source>
</reference>
<evidence type="ECO:0000256" key="3">
    <source>
        <dbReference type="ARBA" id="ARBA00009553"/>
    </source>
</evidence>
<keyword evidence="7 11" id="KW-0479">Metal-binding</keyword>
<dbReference type="Pfam" id="PF01717">
    <property type="entry name" value="Meth_synt_2"/>
    <property type="match status" value="1"/>
</dbReference>
<feature type="binding site" evidence="13">
    <location>
        <position position="663"/>
    </location>
    <ligand>
        <name>Zn(2+)</name>
        <dbReference type="ChEBI" id="CHEBI:29105"/>
        <label>1</label>
        <note>catalytic</note>
    </ligand>
</feature>
<feature type="binding site" evidence="11">
    <location>
        <position position="625"/>
    </location>
    <ligand>
        <name>5-methyltetrahydropteroyltri-L-glutamate</name>
        <dbReference type="ChEBI" id="CHEBI:58207"/>
    </ligand>
</feature>
<dbReference type="AlphaFoldDB" id="A0A4R8V3K4"/>
<feature type="binding site" evidence="11 12">
    <location>
        <position position="581"/>
    </location>
    <ligand>
        <name>5-methyltetrahydropteroyltri-L-glutamate</name>
        <dbReference type="ChEBI" id="CHEBI:58207"/>
    </ligand>
</feature>
<name>A0A4R8V3K4_9MICO</name>
<evidence type="ECO:0000256" key="1">
    <source>
        <dbReference type="ARBA" id="ARBA00002777"/>
    </source>
</evidence>
<feature type="binding site" evidence="11 12">
    <location>
        <position position="504"/>
    </location>
    <ligand>
        <name>L-methionine</name>
        <dbReference type="ChEBI" id="CHEBI:57844"/>
    </ligand>
</feature>
<evidence type="ECO:0000256" key="11">
    <source>
        <dbReference type="HAMAP-Rule" id="MF_00172"/>
    </source>
</evidence>
<evidence type="ECO:0000256" key="7">
    <source>
        <dbReference type="ARBA" id="ARBA00022723"/>
    </source>
</evidence>
<feature type="binding site" evidence="11">
    <location>
        <begin position="25"/>
        <end position="28"/>
    </location>
    <ligand>
        <name>5-methyltetrahydropteroyltri-L-glutamate</name>
        <dbReference type="ChEBI" id="CHEBI:58207"/>
    </ligand>
</feature>
<dbReference type="InterPro" id="IPR038071">
    <property type="entry name" value="UROD/MetE-like_sf"/>
</dbReference>
<dbReference type="EC" id="2.1.1.14" evidence="11"/>
<dbReference type="UniPathway" id="UPA00051">
    <property type="reaction ID" value="UER00082"/>
</dbReference>
<evidence type="ECO:0000256" key="2">
    <source>
        <dbReference type="ARBA" id="ARBA00004681"/>
    </source>
</evidence>
<feature type="binding site" evidence="11">
    <location>
        <position position="663"/>
    </location>
    <ligand>
        <name>Zn(2+)</name>
        <dbReference type="ChEBI" id="CHEBI:29105"/>
        <note>catalytic</note>
    </ligand>
</feature>
<dbReference type="GO" id="GO:0032259">
    <property type="term" value="P:methylation"/>
    <property type="evidence" value="ECO:0007669"/>
    <property type="project" value="UniProtKB-KW"/>
</dbReference>
<feature type="binding site" evidence="11">
    <location>
        <position position="746"/>
    </location>
    <ligand>
        <name>Zn(2+)</name>
        <dbReference type="ChEBI" id="CHEBI:29105"/>
        <note>catalytic</note>
    </ligand>
</feature>
<comment type="similarity">
    <text evidence="3 11">Belongs to the vitamin-B12 independent methionine synthase family.</text>
</comment>
<evidence type="ECO:0000256" key="14">
    <source>
        <dbReference type="PIRSR" id="PIRSR000382-3"/>
    </source>
</evidence>
<dbReference type="CDD" id="cd03312">
    <property type="entry name" value="CIMS_N_terminal_like"/>
    <property type="match status" value="1"/>
</dbReference>
<dbReference type="Proteomes" id="UP000298252">
    <property type="component" value="Unassembled WGS sequence"/>
</dbReference>
<dbReference type="NCBIfam" id="TIGR01371">
    <property type="entry name" value="met_syn_B12ind"/>
    <property type="match status" value="1"/>
</dbReference>
<evidence type="ECO:0000259" key="16">
    <source>
        <dbReference type="Pfam" id="PF08267"/>
    </source>
</evidence>
<dbReference type="STRING" id="1424659.SAMN05216368_107242"/>
<feature type="binding site" evidence="11">
    <location>
        <position position="127"/>
    </location>
    <ligand>
        <name>5-methyltetrahydropteroyltri-L-glutamate</name>
        <dbReference type="ChEBI" id="CHEBI:58207"/>
    </ligand>
</feature>